<keyword evidence="1" id="KW-0805">Transcription regulation</keyword>
<dbReference type="EMBL" id="JAFLQZ010000007">
    <property type="protein sequence ID" value="MBO0358837.1"/>
    <property type="molecule type" value="Genomic_DNA"/>
</dbReference>
<evidence type="ECO:0000259" key="4">
    <source>
        <dbReference type="PROSITE" id="PS01124"/>
    </source>
</evidence>
<dbReference type="GO" id="GO:0043565">
    <property type="term" value="F:sequence-specific DNA binding"/>
    <property type="evidence" value="ECO:0007669"/>
    <property type="project" value="InterPro"/>
</dbReference>
<dbReference type="Proteomes" id="UP000664144">
    <property type="component" value="Unassembled WGS sequence"/>
</dbReference>
<reference evidence="5" key="1">
    <citation type="submission" date="2021-03" db="EMBL/GenBank/DDBJ databases">
        <authorList>
            <person name="Kim M.K."/>
        </authorList>
    </citation>
    <scope>NUCLEOTIDE SEQUENCE</scope>
    <source>
        <strain evidence="5">BT186</strain>
    </source>
</reference>
<dbReference type="SMART" id="SM00342">
    <property type="entry name" value="HTH_ARAC"/>
    <property type="match status" value="1"/>
</dbReference>
<sequence length="296" mass="34215">MNMFHGQQLVPVHPFKPDEASGSKLLTIVRSEGELAYEADMLLPHRKAYYLLVFVRHSPGCHWVDAMPYVRQDNTLYFTVPRQMLVKEEAVPSWSTHLTFSEEFLALQQNAALRTLPLIQNPHNGHQLNLTAADTAFIEEQLLKLEAEYRRPGEWQHRMLSAHLTVLLTYLSRLYTEQYASQAPSADHLLLRTFRAKIEECFRERHEVGAYAELLHLSAGHLSEVVKAQSGKPAIKHIHERLVLEARRLLFYTSDSLKEIAFSLGFADASYFNRFFKRETGRTPAEYRSSARKMYQ</sequence>
<dbReference type="InterPro" id="IPR009057">
    <property type="entry name" value="Homeodomain-like_sf"/>
</dbReference>
<dbReference type="Pfam" id="PF12833">
    <property type="entry name" value="HTH_18"/>
    <property type="match status" value="1"/>
</dbReference>
<dbReference type="Gene3D" id="1.10.10.60">
    <property type="entry name" value="Homeodomain-like"/>
    <property type="match status" value="1"/>
</dbReference>
<accession>A0A939EYB5</accession>
<proteinExistence type="predicted"/>
<dbReference type="InterPro" id="IPR020449">
    <property type="entry name" value="Tscrpt_reg_AraC-type_HTH"/>
</dbReference>
<dbReference type="RefSeq" id="WP_206984761.1">
    <property type="nucleotide sequence ID" value="NZ_JAFLQZ010000007.1"/>
</dbReference>
<comment type="caution">
    <text evidence="5">The sequence shown here is derived from an EMBL/GenBank/DDBJ whole genome shotgun (WGS) entry which is preliminary data.</text>
</comment>
<name>A0A939EYB5_9BACT</name>
<evidence type="ECO:0000313" key="5">
    <source>
        <dbReference type="EMBL" id="MBO0358837.1"/>
    </source>
</evidence>
<gene>
    <name evidence="5" type="ORF">J0X19_12845</name>
</gene>
<keyword evidence="6" id="KW-1185">Reference proteome</keyword>
<evidence type="ECO:0000313" key="6">
    <source>
        <dbReference type="Proteomes" id="UP000664144"/>
    </source>
</evidence>
<dbReference type="AlphaFoldDB" id="A0A939EYB5"/>
<keyword evidence="3" id="KW-0804">Transcription</keyword>
<dbReference type="GO" id="GO:0003700">
    <property type="term" value="F:DNA-binding transcription factor activity"/>
    <property type="evidence" value="ECO:0007669"/>
    <property type="project" value="InterPro"/>
</dbReference>
<keyword evidence="2" id="KW-0238">DNA-binding</keyword>
<dbReference type="SUPFAM" id="SSF46689">
    <property type="entry name" value="Homeodomain-like"/>
    <property type="match status" value="1"/>
</dbReference>
<dbReference type="PANTHER" id="PTHR43280:SF32">
    <property type="entry name" value="TRANSCRIPTIONAL REGULATORY PROTEIN"/>
    <property type="match status" value="1"/>
</dbReference>
<organism evidence="5 6">
    <name type="scientific">Hymenobacter telluris</name>
    <dbReference type="NCBI Taxonomy" id="2816474"/>
    <lineage>
        <taxon>Bacteria</taxon>
        <taxon>Pseudomonadati</taxon>
        <taxon>Bacteroidota</taxon>
        <taxon>Cytophagia</taxon>
        <taxon>Cytophagales</taxon>
        <taxon>Hymenobacteraceae</taxon>
        <taxon>Hymenobacter</taxon>
    </lineage>
</organism>
<feature type="domain" description="HTH araC/xylS-type" evidence="4">
    <location>
        <begin position="192"/>
        <end position="290"/>
    </location>
</feature>
<evidence type="ECO:0000256" key="2">
    <source>
        <dbReference type="ARBA" id="ARBA00023125"/>
    </source>
</evidence>
<protein>
    <submittedName>
        <fullName evidence="5">Helix-turn-helix domain-containing protein</fullName>
    </submittedName>
</protein>
<evidence type="ECO:0000256" key="3">
    <source>
        <dbReference type="ARBA" id="ARBA00023163"/>
    </source>
</evidence>
<evidence type="ECO:0000256" key="1">
    <source>
        <dbReference type="ARBA" id="ARBA00023015"/>
    </source>
</evidence>
<dbReference type="InterPro" id="IPR018060">
    <property type="entry name" value="HTH_AraC"/>
</dbReference>
<dbReference type="PROSITE" id="PS01124">
    <property type="entry name" value="HTH_ARAC_FAMILY_2"/>
    <property type="match status" value="1"/>
</dbReference>
<dbReference type="PRINTS" id="PR00032">
    <property type="entry name" value="HTHARAC"/>
</dbReference>
<dbReference type="PANTHER" id="PTHR43280">
    <property type="entry name" value="ARAC-FAMILY TRANSCRIPTIONAL REGULATOR"/>
    <property type="match status" value="1"/>
</dbReference>